<evidence type="ECO:0008006" key="4">
    <source>
        <dbReference type="Google" id="ProtNLM"/>
    </source>
</evidence>
<evidence type="ECO:0000313" key="2">
    <source>
        <dbReference type="EMBL" id="CAK9323210.1"/>
    </source>
</evidence>
<keyword evidence="1" id="KW-0472">Membrane</keyword>
<dbReference type="Proteomes" id="UP001642487">
    <property type="component" value="Chromosome 5"/>
</dbReference>
<keyword evidence="3" id="KW-1185">Reference proteome</keyword>
<protein>
    <recommendedName>
        <fullName evidence="4">Transmembrane protein</fullName>
    </recommendedName>
</protein>
<proteinExistence type="predicted"/>
<evidence type="ECO:0000313" key="3">
    <source>
        <dbReference type="Proteomes" id="UP001642487"/>
    </source>
</evidence>
<organism evidence="2 3">
    <name type="scientific">Citrullus colocynthis</name>
    <name type="common">colocynth</name>
    <dbReference type="NCBI Taxonomy" id="252529"/>
    <lineage>
        <taxon>Eukaryota</taxon>
        <taxon>Viridiplantae</taxon>
        <taxon>Streptophyta</taxon>
        <taxon>Embryophyta</taxon>
        <taxon>Tracheophyta</taxon>
        <taxon>Spermatophyta</taxon>
        <taxon>Magnoliopsida</taxon>
        <taxon>eudicotyledons</taxon>
        <taxon>Gunneridae</taxon>
        <taxon>Pentapetalae</taxon>
        <taxon>rosids</taxon>
        <taxon>fabids</taxon>
        <taxon>Cucurbitales</taxon>
        <taxon>Cucurbitaceae</taxon>
        <taxon>Benincaseae</taxon>
        <taxon>Citrullus</taxon>
    </lineage>
</organism>
<feature type="transmembrane region" description="Helical" evidence="1">
    <location>
        <begin position="20"/>
        <end position="51"/>
    </location>
</feature>
<accession>A0ABP0YWU0</accession>
<evidence type="ECO:0000256" key="1">
    <source>
        <dbReference type="SAM" id="Phobius"/>
    </source>
</evidence>
<gene>
    <name evidence="2" type="ORF">CITCOLO1_LOCUS15385</name>
</gene>
<reference evidence="2 3" key="1">
    <citation type="submission" date="2024-03" db="EMBL/GenBank/DDBJ databases">
        <authorList>
            <person name="Gkanogiannis A."/>
            <person name="Becerra Lopez-Lavalle L."/>
        </authorList>
    </citation>
    <scope>NUCLEOTIDE SEQUENCE [LARGE SCALE GENOMIC DNA]</scope>
</reference>
<keyword evidence="1" id="KW-1133">Transmembrane helix</keyword>
<sequence>MTCKPYNLGKVLEDLEKDLVAVATFGFFFLFSLSYISLSSGVLSLCFFIIVDVKRALQFRSPIKASAGGVAFRRRRRSFLPHKLSYFFIVLLEFRESSVCSAKEG</sequence>
<name>A0ABP0YWU0_9ROSI</name>
<dbReference type="EMBL" id="OZ021739">
    <property type="protein sequence ID" value="CAK9323210.1"/>
    <property type="molecule type" value="Genomic_DNA"/>
</dbReference>
<keyword evidence="1" id="KW-0812">Transmembrane</keyword>